<dbReference type="EMBL" id="FLUN01000001">
    <property type="protein sequence ID" value="SBW11827.1"/>
    <property type="molecule type" value="Genomic_DNA"/>
</dbReference>
<feature type="domain" description="SLH" evidence="3">
    <location>
        <begin position="662"/>
        <end position="717"/>
    </location>
</feature>
<evidence type="ECO:0000259" key="3">
    <source>
        <dbReference type="PROSITE" id="PS51272"/>
    </source>
</evidence>
<reference evidence="4" key="1">
    <citation type="submission" date="2016-04" db="EMBL/GenBank/DDBJ databases">
        <authorList>
            <person name="Evans L.H."/>
            <person name="Alamgir A."/>
            <person name="Owens N."/>
            <person name="Weber N.D."/>
            <person name="Virtaneva K."/>
            <person name="Barbian K."/>
            <person name="Babar A."/>
            <person name="Rosenke K."/>
        </authorList>
    </citation>
    <scope>NUCLEOTIDE SEQUENCE</scope>
    <source>
        <strain evidence="4">86</strain>
    </source>
</reference>
<dbReference type="Pfam" id="PF16244">
    <property type="entry name" value="DUF4901"/>
    <property type="match status" value="1"/>
</dbReference>
<keyword evidence="1" id="KW-0677">Repeat</keyword>
<evidence type="ECO:0000256" key="1">
    <source>
        <dbReference type="ARBA" id="ARBA00022737"/>
    </source>
</evidence>
<dbReference type="Pfam" id="PF00395">
    <property type="entry name" value="SLH"/>
    <property type="match status" value="1"/>
</dbReference>
<sequence>MKKVLSLVLAVAMMCALGVPAAAAGAESTDARLTAVTEKVKATLDLDTSVYTAFQGDLEDGTVTPVWQLQWTGEDGGLTISATEDGKILSYNVYDSSMNIISYPGRSGGATFPKLTRADAQKTAQSFLNKVLTAGVETATFEDGGAGGLSVTSHSFYGAVLENGLPSPFTFRVGVRVSDNTVTSFYLNGSQEDYLGGIPSATPAASSGAAGENLKSTLKLRLEYVLADDGKTAVLRYLPESVHDFYVDAQTGKLVDLTKLQEDLWNTTARAGGSPYATAESAVMDEKGGLSEVELAGIAQLEGVLSKEDLDAAARKISALGLSKYTLSTASYRVNQESGEVSATLQYAYKSGDSIYRRTVTLNGKTGDLISVYSSRPWNESEKATVSLTQAQSKAEAFLKAIAPAQFAETALYNTPDSESVVRAFQYAVKENGYFLPASSMTVEIDGTDGSVSAYYSYYVEGVTFESPEGIISADAALTAWFDTYDVTLGYLAVPEKLDLSQPEWKPLIEAGRNYLYTRKLAYYLERDGWYLGVDANSGEAVKSETVTESPITYSDLSGHWVKAQAEALAQYGVGWLGGSLKPAEELKQIDLVALLVSTSGYRYDPAQEGAADDLYQQAYYMGLLEKSERNDSAPVTRAQLTKLLLDNAGYGNVAGLKGIFKTTFTDEAQISDEYLGYAAVGQALGIVKGDKTGSFAPTRVSTRAEAVSMLYQFMSR</sequence>
<accession>A0A212KJJ4</accession>
<evidence type="ECO:0000256" key="2">
    <source>
        <dbReference type="SAM" id="SignalP"/>
    </source>
</evidence>
<evidence type="ECO:0000313" key="4">
    <source>
        <dbReference type="EMBL" id="SBW11827.1"/>
    </source>
</evidence>
<protein>
    <submittedName>
        <fullName evidence="4">Putative surface layer protein</fullName>
    </submittedName>
</protein>
<name>A0A212KJJ4_9FIRM</name>
<dbReference type="InterPro" id="IPR001119">
    <property type="entry name" value="SLH_dom"/>
</dbReference>
<proteinExistence type="predicted"/>
<keyword evidence="2" id="KW-0732">Signal</keyword>
<organism evidence="4">
    <name type="scientific">uncultured Eubacteriales bacterium</name>
    <dbReference type="NCBI Taxonomy" id="172733"/>
    <lineage>
        <taxon>Bacteria</taxon>
        <taxon>Bacillati</taxon>
        <taxon>Bacillota</taxon>
        <taxon>Clostridia</taxon>
        <taxon>Eubacteriales</taxon>
        <taxon>environmental samples</taxon>
    </lineage>
</organism>
<feature type="signal peptide" evidence="2">
    <location>
        <begin position="1"/>
        <end position="21"/>
    </location>
</feature>
<gene>
    <name evidence="4" type="ORF">KL86CLO1_13404</name>
</gene>
<dbReference type="PROSITE" id="PS51272">
    <property type="entry name" value="SLH"/>
    <property type="match status" value="1"/>
</dbReference>
<dbReference type="InterPro" id="IPR032599">
    <property type="entry name" value="YcdB/YcdC_rep_domain"/>
</dbReference>
<dbReference type="AlphaFoldDB" id="A0A212KJJ4"/>
<feature type="chain" id="PRO_5039229533" evidence="2">
    <location>
        <begin position="22"/>
        <end position="717"/>
    </location>
</feature>